<reference evidence="3 4" key="1">
    <citation type="submission" date="2020-12" db="EMBL/GenBank/DDBJ databases">
        <title>Taxonomic evaluation of the Bacillus sporothermodurans group of bacteria based on whole genome sequences.</title>
        <authorList>
            <person name="Fiedler G."/>
            <person name="Herbstmann A.-D."/>
            <person name="Doll E."/>
            <person name="Wenning M."/>
            <person name="Brinks E."/>
            <person name="Kabisch J."/>
            <person name="Breitenwieser F."/>
            <person name="Lappann M."/>
            <person name="Boehnlein C."/>
            <person name="Franz C."/>
        </authorList>
    </citation>
    <scope>NUCLEOTIDE SEQUENCE [LARGE SCALE GENOMIC DNA]</scope>
    <source>
        <strain evidence="3 4">DSM 10599</strain>
    </source>
</reference>
<feature type="chain" id="PRO_5044243702" evidence="2">
    <location>
        <begin position="22"/>
        <end position="267"/>
    </location>
</feature>
<keyword evidence="1" id="KW-1133">Transmembrane helix</keyword>
<dbReference type="KEGG" id="hspo:JGZ69_18470"/>
<feature type="signal peptide" evidence="2">
    <location>
        <begin position="1"/>
        <end position="21"/>
    </location>
</feature>
<evidence type="ECO:0000313" key="4">
    <source>
        <dbReference type="Proteomes" id="UP000595512"/>
    </source>
</evidence>
<dbReference type="AlphaFoldDB" id="A0AB37H9S9"/>
<dbReference type="Proteomes" id="UP000595512">
    <property type="component" value="Chromosome"/>
</dbReference>
<dbReference type="RefSeq" id="WP_202299703.1">
    <property type="nucleotide sequence ID" value="NZ_CP066701.1"/>
</dbReference>
<name>A0AB37H9S9_9BACI</name>
<proteinExistence type="predicted"/>
<dbReference type="EMBL" id="CP066701">
    <property type="protein sequence ID" value="QQX24721.1"/>
    <property type="molecule type" value="Genomic_DNA"/>
</dbReference>
<gene>
    <name evidence="3" type="ORF">JGZ69_18470</name>
</gene>
<sequence length="267" mass="30610">MKKEYVLAVFAFFFMSLSTVAISYAGESANTNEKILQEYKIDVTGDRKPDKIILKGIQVDASSMYMEKIWAEITSSNNKKFRIDYEPRYKPKIEFADLNHDNVLDLLESSGTGGSGGLYNYRLTTLKDNKAIDIPMPPALNVQGHFEDQFKASLTIPEISFTKKFKLSNRKKDYIRLGLFQKNGTLNEPTELMIDPVDVYRIIKVKGEKGFGLKSYRRVNPVFWTVFLLISLYLKITFFFVSFCPFEIIAIASIPSRVKASPDYRRP</sequence>
<keyword evidence="1" id="KW-0812">Transmembrane</keyword>
<keyword evidence="2" id="KW-0732">Signal</keyword>
<evidence type="ECO:0000256" key="1">
    <source>
        <dbReference type="SAM" id="Phobius"/>
    </source>
</evidence>
<keyword evidence="1" id="KW-0472">Membrane</keyword>
<organism evidence="3 4">
    <name type="scientific">Heyndrickxia sporothermodurans</name>
    <dbReference type="NCBI Taxonomy" id="46224"/>
    <lineage>
        <taxon>Bacteria</taxon>
        <taxon>Bacillati</taxon>
        <taxon>Bacillota</taxon>
        <taxon>Bacilli</taxon>
        <taxon>Bacillales</taxon>
        <taxon>Bacillaceae</taxon>
        <taxon>Heyndrickxia</taxon>
    </lineage>
</organism>
<evidence type="ECO:0000313" key="3">
    <source>
        <dbReference type="EMBL" id="QQX24721.1"/>
    </source>
</evidence>
<evidence type="ECO:0000256" key="2">
    <source>
        <dbReference type="SAM" id="SignalP"/>
    </source>
</evidence>
<feature type="transmembrane region" description="Helical" evidence="1">
    <location>
        <begin position="222"/>
        <end position="249"/>
    </location>
</feature>
<accession>A0AB37H9S9</accession>
<protein>
    <submittedName>
        <fullName evidence="3">Uncharacterized protein</fullName>
    </submittedName>
</protein>